<evidence type="ECO:0000259" key="1">
    <source>
        <dbReference type="PROSITE" id="PS50943"/>
    </source>
</evidence>
<protein>
    <submittedName>
        <fullName evidence="2">Helix-turn-helix transcriptional regulator</fullName>
    </submittedName>
</protein>
<organism evidence="2 3">
    <name type="scientific">Paenibacillus alvei</name>
    <name type="common">Bacillus alvei</name>
    <dbReference type="NCBI Taxonomy" id="44250"/>
    <lineage>
        <taxon>Bacteria</taxon>
        <taxon>Bacillati</taxon>
        <taxon>Bacillota</taxon>
        <taxon>Bacilli</taxon>
        <taxon>Bacillales</taxon>
        <taxon>Paenibacillaceae</taxon>
        <taxon>Paenibacillus</taxon>
    </lineage>
</organism>
<dbReference type="PROSITE" id="PS50943">
    <property type="entry name" value="HTH_CROC1"/>
    <property type="match status" value="1"/>
</dbReference>
<gene>
    <name evidence="2" type="ORF">M5X04_26820</name>
</gene>
<dbReference type="CDD" id="cd00093">
    <property type="entry name" value="HTH_XRE"/>
    <property type="match status" value="1"/>
</dbReference>
<accession>A0ABT4EKN9</accession>
<dbReference type="RefSeq" id="WP_268633002.1">
    <property type="nucleotide sequence ID" value="NZ_JAMDLY010000024.1"/>
</dbReference>
<feature type="domain" description="HTH cro/C1-type" evidence="1">
    <location>
        <begin position="10"/>
        <end position="64"/>
    </location>
</feature>
<dbReference type="EMBL" id="JAMDLY010000024">
    <property type="protein sequence ID" value="MCY9532926.1"/>
    <property type="molecule type" value="Genomic_DNA"/>
</dbReference>
<dbReference type="InterPro" id="IPR001387">
    <property type="entry name" value="Cro/C1-type_HTH"/>
</dbReference>
<keyword evidence="3" id="KW-1185">Reference proteome</keyword>
<evidence type="ECO:0000313" key="3">
    <source>
        <dbReference type="Proteomes" id="UP001527090"/>
    </source>
</evidence>
<comment type="caution">
    <text evidence="2">The sequence shown here is derived from an EMBL/GenBank/DDBJ whole genome shotgun (WGS) entry which is preliminary data.</text>
</comment>
<reference evidence="2 3" key="1">
    <citation type="submission" date="2022-05" db="EMBL/GenBank/DDBJ databases">
        <title>Genome Sequencing of Bee-Associated Microbes.</title>
        <authorList>
            <person name="Dunlap C."/>
        </authorList>
    </citation>
    <scope>NUCLEOTIDE SEQUENCE [LARGE SCALE GENOMIC DNA]</scope>
    <source>
        <strain evidence="2 3">NRRL NRS-750</strain>
    </source>
</reference>
<name>A0ABT4EKN9_PAEAL</name>
<proteinExistence type="predicted"/>
<dbReference type="Gene3D" id="1.10.260.40">
    <property type="entry name" value="lambda repressor-like DNA-binding domains"/>
    <property type="match status" value="1"/>
</dbReference>
<dbReference type="SUPFAM" id="SSF47413">
    <property type="entry name" value="lambda repressor-like DNA-binding domains"/>
    <property type="match status" value="1"/>
</dbReference>
<dbReference type="InterPro" id="IPR010982">
    <property type="entry name" value="Lambda_DNA-bd_dom_sf"/>
</dbReference>
<dbReference type="Proteomes" id="UP001527090">
    <property type="component" value="Unassembled WGS sequence"/>
</dbReference>
<evidence type="ECO:0000313" key="2">
    <source>
        <dbReference type="EMBL" id="MCY9532926.1"/>
    </source>
</evidence>
<sequence>MDIEVTRCHLYEIIHSRGLSPQQFADIIGVKVQQLSMYNSLDRMMGMNNALIYSSILNCSVNDFYSYRVKRRDDG</sequence>